<dbReference type="AlphaFoldDB" id="A0A7H8QZL2"/>
<dbReference type="KEGG" id="trg:TRUGW13939_06674"/>
<dbReference type="GeneID" id="55994169"/>
<dbReference type="SUPFAM" id="SSF51182">
    <property type="entry name" value="RmlC-like cupins"/>
    <property type="match status" value="1"/>
</dbReference>
<evidence type="ECO:0000313" key="1">
    <source>
        <dbReference type="EMBL" id="QKX59540.1"/>
    </source>
</evidence>
<organism evidence="1 2">
    <name type="scientific">Talaromyces rugulosus</name>
    <name type="common">Penicillium rugulosum</name>
    <dbReference type="NCBI Taxonomy" id="121627"/>
    <lineage>
        <taxon>Eukaryota</taxon>
        <taxon>Fungi</taxon>
        <taxon>Dikarya</taxon>
        <taxon>Ascomycota</taxon>
        <taxon>Pezizomycotina</taxon>
        <taxon>Eurotiomycetes</taxon>
        <taxon>Eurotiomycetidae</taxon>
        <taxon>Eurotiales</taxon>
        <taxon>Trichocomaceae</taxon>
        <taxon>Talaromyces</taxon>
        <taxon>Talaromyces sect. Islandici</taxon>
    </lineage>
</organism>
<protein>
    <recommendedName>
        <fullName evidence="3">Cupin 2 conserved barrel domain-containing protein</fullName>
    </recommendedName>
</protein>
<sequence length="174" mass="19490">MSLSQTNNHLRPISRHTTTNNPSNLVIFHPCQTLCPQVTLPDGVKITFCYGASVHFPIKVANDEDILSYSDLIENTPGIVIPHGIALCIVEILTRYTSPMHRTASVNFNVVMEGAVELILDSGEKRTSKRRDCVIQRVVNHAWRNTSEAEWARISAVPIPAEEFRSREDLGKQN</sequence>
<keyword evidence="2" id="KW-1185">Reference proteome</keyword>
<evidence type="ECO:0008006" key="3">
    <source>
        <dbReference type="Google" id="ProtNLM"/>
    </source>
</evidence>
<dbReference type="OrthoDB" id="5840532at2759"/>
<proteinExistence type="predicted"/>
<dbReference type="PANTHER" id="PTHR36156">
    <property type="entry name" value="SLR2101 PROTEIN"/>
    <property type="match status" value="1"/>
</dbReference>
<dbReference type="PANTHER" id="PTHR36156:SF3">
    <property type="entry name" value="CUPIN 2 CONSERVED BARREL DOMAIN-CONTAINING PROTEIN"/>
    <property type="match status" value="1"/>
</dbReference>
<name>A0A7H8QZL2_TALRU</name>
<evidence type="ECO:0000313" key="2">
    <source>
        <dbReference type="Proteomes" id="UP000509510"/>
    </source>
</evidence>
<accession>A0A7H8QZL2</accession>
<dbReference type="InterPro" id="IPR047142">
    <property type="entry name" value="OryJ/VirC-like"/>
</dbReference>
<dbReference type="InterPro" id="IPR014710">
    <property type="entry name" value="RmlC-like_jellyroll"/>
</dbReference>
<reference evidence="2" key="1">
    <citation type="submission" date="2020-06" db="EMBL/GenBank/DDBJ databases">
        <title>A chromosome-scale genome assembly of Talaromyces rugulosus W13939.</title>
        <authorList>
            <person name="Wang B."/>
            <person name="Guo L."/>
            <person name="Ye K."/>
            <person name="Wang L."/>
        </authorList>
    </citation>
    <scope>NUCLEOTIDE SEQUENCE [LARGE SCALE GENOMIC DNA]</scope>
    <source>
        <strain evidence="2">W13939</strain>
    </source>
</reference>
<dbReference type="InterPro" id="IPR011051">
    <property type="entry name" value="RmlC_Cupin_sf"/>
</dbReference>
<dbReference type="Proteomes" id="UP000509510">
    <property type="component" value="Chromosome III"/>
</dbReference>
<dbReference type="Gene3D" id="2.60.120.10">
    <property type="entry name" value="Jelly Rolls"/>
    <property type="match status" value="1"/>
</dbReference>
<dbReference type="CDD" id="cd02231">
    <property type="entry name" value="cupin_BLL6423-like"/>
    <property type="match status" value="1"/>
</dbReference>
<gene>
    <name evidence="1" type="ORF">TRUGW13939_06674</name>
</gene>
<dbReference type="RefSeq" id="XP_035345718.1">
    <property type="nucleotide sequence ID" value="XM_035489825.1"/>
</dbReference>
<dbReference type="EMBL" id="CP055900">
    <property type="protein sequence ID" value="QKX59540.1"/>
    <property type="molecule type" value="Genomic_DNA"/>
</dbReference>